<dbReference type="RefSeq" id="WP_208250659.1">
    <property type="nucleotide sequence ID" value="NZ_JAGEPF010000033.1"/>
</dbReference>
<sequence length="124" mass="12410">MQDPASQDGAGKAPAGKDDPELARDLLANERTYLAWMRTAAGVMVLGLAVAKLVEDGGTRAVAAGIVLVVTGVAGMAYAAVRYRAGAAAIQGRRPSPAGRTAGPLAAGGVLIVAVAAAMTLLLW</sequence>
<name>A0ABS3S5G0_9ACTN</name>
<evidence type="ECO:0000313" key="8">
    <source>
        <dbReference type="EMBL" id="MBO2464240.1"/>
    </source>
</evidence>
<evidence type="ECO:0000256" key="5">
    <source>
        <dbReference type="SAM" id="MobiDB-lite"/>
    </source>
</evidence>
<dbReference type="Pfam" id="PF02656">
    <property type="entry name" value="DUF202"/>
    <property type="match status" value="1"/>
</dbReference>
<comment type="subcellular location">
    <subcellularLocation>
        <location evidence="1">Endomembrane system</location>
        <topology evidence="1">Multi-pass membrane protein</topology>
    </subcellularLocation>
</comment>
<proteinExistence type="predicted"/>
<keyword evidence="9" id="KW-1185">Reference proteome</keyword>
<accession>A0ABS3S5G0</accession>
<keyword evidence="2 6" id="KW-0812">Transmembrane</keyword>
<evidence type="ECO:0000256" key="6">
    <source>
        <dbReference type="SAM" id="Phobius"/>
    </source>
</evidence>
<evidence type="ECO:0000256" key="1">
    <source>
        <dbReference type="ARBA" id="ARBA00004127"/>
    </source>
</evidence>
<dbReference type="EMBL" id="JAGEPF010000033">
    <property type="protein sequence ID" value="MBO2464240.1"/>
    <property type="molecule type" value="Genomic_DNA"/>
</dbReference>
<gene>
    <name evidence="8" type="ORF">J4709_42385</name>
</gene>
<keyword evidence="4 6" id="KW-0472">Membrane</keyword>
<reference evidence="8 9" key="1">
    <citation type="submission" date="2021-03" db="EMBL/GenBank/DDBJ databases">
        <title>Actinomadura violae sp. nov., isolated from lichen in Thailand.</title>
        <authorList>
            <person name="Kanchanasin P."/>
            <person name="Saeng-In P."/>
            <person name="Phongsopitanun W."/>
            <person name="Yuki M."/>
            <person name="Kudo T."/>
            <person name="Ohkuma M."/>
            <person name="Tanasupawat S."/>
        </authorList>
    </citation>
    <scope>NUCLEOTIDE SEQUENCE [LARGE SCALE GENOMIC DNA]</scope>
    <source>
        <strain evidence="8 9">LCR2-06</strain>
    </source>
</reference>
<evidence type="ECO:0000313" key="9">
    <source>
        <dbReference type="Proteomes" id="UP000680206"/>
    </source>
</evidence>
<evidence type="ECO:0000256" key="3">
    <source>
        <dbReference type="ARBA" id="ARBA00022989"/>
    </source>
</evidence>
<feature type="region of interest" description="Disordered" evidence="5">
    <location>
        <begin position="1"/>
        <end position="21"/>
    </location>
</feature>
<comment type="caution">
    <text evidence="8">The sequence shown here is derived from an EMBL/GenBank/DDBJ whole genome shotgun (WGS) entry which is preliminary data.</text>
</comment>
<evidence type="ECO:0000259" key="7">
    <source>
        <dbReference type="Pfam" id="PF02656"/>
    </source>
</evidence>
<evidence type="ECO:0000256" key="2">
    <source>
        <dbReference type="ARBA" id="ARBA00022692"/>
    </source>
</evidence>
<dbReference type="InterPro" id="IPR003807">
    <property type="entry name" value="DUF202"/>
</dbReference>
<keyword evidence="3 6" id="KW-1133">Transmembrane helix</keyword>
<organism evidence="8 9">
    <name type="scientific">Actinomadura violacea</name>
    <dbReference type="NCBI Taxonomy" id="2819934"/>
    <lineage>
        <taxon>Bacteria</taxon>
        <taxon>Bacillati</taxon>
        <taxon>Actinomycetota</taxon>
        <taxon>Actinomycetes</taxon>
        <taxon>Streptosporangiales</taxon>
        <taxon>Thermomonosporaceae</taxon>
        <taxon>Actinomadura</taxon>
    </lineage>
</organism>
<feature type="transmembrane region" description="Helical" evidence="6">
    <location>
        <begin position="102"/>
        <end position="123"/>
    </location>
</feature>
<feature type="transmembrane region" description="Helical" evidence="6">
    <location>
        <begin position="33"/>
        <end position="54"/>
    </location>
</feature>
<feature type="transmembrane region" description="Helical" evidence="6">
    <location>
        <begin position="60"/>
        <end position="81"/>
    </location>
</feature>
<protein>
    <submittedName>
        <fullName evidence="8">DUF202 domain-containing protein</fullName>
    </submittedName>
</protein>
<evidence type="ECO:0000256" key="4">
    <source>
        <dbReference type="ARBA" id="ARBA00023136"/>
    </source>
</evidence>
<dbReference type="Proteomes" id="UP000680206">
    <property type="component" value="Unassembled WGS sequence"/>
</dbReference>
<feature type="domain" description="DUF202" evidence="7">
    <location>
        <begin position="24"/>
        <end position="85"/>
    </location>
</feature>